<feature type="chain" id="PRO_5039343408" evidence="3">
    <location>
        <begin position="22"/>
        <end position="348"/>
    </location>
</feature>
<proteinExistence type="predicted"/>
<dbReference type="PANTHER" id="PTHR42953:SF8">
    <property type="entry name" value="ZINT DOMAIN-CONTAINING PROTEIN"/>
    <property type="match status" value="1"/>
</dbReference>
<dbReference type="Gene3D" id="3.40.50.1980">
    <property type="entry name" value="Nitrogenase molybdenum iron protein domain"/>
    <property type="match status" value="3"/>
</dbReference>
<feature type="region of interest" description="Disordered" evidence="2">
    <location>
        <begin position="127"/>
        <end position="178"/>
    </location>
</feature>
<dbReference type="RefSeq" id="WP_142607434.1">
    <property type="nucleotide sequence ID" value="NZ_VDGG01000019.1"/>
</dbReference>
<evidence type="ECO:0000313" key="5">
    <source>
        <dbReference type="Proteomes" id="UP000318937"/>
    </source>
</evidence>
<dbReference type="SUPFAM" id="SSF53807">
    <property type="entry name" value="Helical backbone' metal receptor"/>
    <property type="match status" value="1"/>
</dbReference>
<sequence>MKKGLLLFSVFILVLFTAACGNEASPTETTQEKENTIQVYTTVYPLQYFAERIGGEAVNVQSIYPAGANEHTFEPTQKDMMALADADLFFYIGLGLEGFVENAKKTLAGEHVKMIATIDAVPEDQLDASTHDHDHGHEEATTESHEHEHEEATEESHEHEHEETTVESHEGHDHGDTDPHVWISPKISQNLALSIKNEFVEAAPDQKETFEKNYEQLIEELQKLDADFEEMAHDAPNKTFFVSHAAFGYIANTYGLEQIAIAGLNSQDEPSQKELTKIIDLAKEKDVKYILFEQNVSSKLTEVIQKEVGAESLVLHNLGVLSKEDIADNETYFTLMKRNLDTLKTVLQ</sequence>
<feature type="coiled-coil region" evidence="1">
    <location>
        <begin position="207"/>
        <end position="234"/>
    </location>
</feature>
<dbReference type="GO" id="GO:0046872">
    <property type="term" value="F:metal ion binding"/>
    <property type="evidence" value="ECO:0007669"/>
    <property type="project" value="InterPro"/>
</dbReference>
<evidence type="ECO:0000256" key="2">
    <source>
        <dbReference type="SAM" id="MobiDB-lite"/>
    </source>
</evidence>
<organism evidence="4 5">
    <name type="scientific">Psychrobacillus soli</name>
    <dbReference type="NCBI Taxonomy" id="1543965"/>
    <lineage>
        <taxon>Bacteria</taxon>
        <taxon>Bacillati</taxon>
        <taxon>Bacillota</taxon>
        <taxon>Bacilli</taxon>
        <taxon>Bacillales</taxon>
        <taxon>Bacillaceae</taxon>
        <taxon>Psychrobacillus</taxon>
    </lineage>
</organism>
<dbReference type="Proteomes" id="UP000318937">
    <property type="component" value="Unassembled WGS sequence"/>
</dbReference>
<dbReference type="GO" id="GO:0030001">
    <property type="term" value="P:metal ion transport"/>
    <property type="evidence" value="ECO:0007669"/>
    <property type="project" value="InterPro"/>
</dbReference>
<dbReference type="OrthoDB" id="9810636at2"/>
<evidence type="ECO:0000256" key="1">
    <source>
        <dbReference type="SAM" id="Coils"/>
    </source>
</evidence>
<dbReference type="PANTHER" id="PTHR42953">
    <property type="entry name" value="HIGH-AFFINITY ZINC UPTAKE SYSTEM PROTEIN ZNUA-RELATED"/>
    <property type="match status" value="1"/>
</dbReference>
<evidence type="ECO:0000256" key="3">
    <source>
        <dbReference type="SAM" id="SignalP"/>
    </source>
</evidence>
<reference evidence="4 5" key="1">
    <citation type="submission" date="2019-05" db="EMBL/GenBank/DDBJ databases">
        <title>Psychrobacillus vulpis sp. nov., a new species isolated from feces of a red fox that inhabits in The Tablas de Daimiel Natural Park, Albacete, Spain.</title>
        <authorList>
            <person name="Rodriguez M."/>
            <person name="Reina J.C."/>
            <person name="Bejar V."/>
            <person name="Llamas I."/>
        </authorList>
    </citation>
    <scope>NUCLEOTIDE SEQUENCE [LARGE SCALE GENOMIC DNA]</scope>
    <source>
        <strain evidence="4 5">NHI-2</strain>
    </source>
</reference>
<accession>A0A544TBB7</accession>
<evidence type="ECO:0000313" key="4">
    <source>
        <dbReference type="EMBL" id="TQR14678.1"/>
    </source>
</evidence>
<gene>
    <name evidence="4" type="ORF">FG383_10895</name>
</gene>
<dbReference type="AlphaFoldDB" id="A0A544TBB7"/>
<feature type="signal peptide" evidence="3">
    <location>
        <begin position="1"/>
        <end position="21"/>
    </location>
</feature>
<feature type="compositionally biased region" description="Basic and acidic residues" evidence="2">
    <location>
        <begin position="129"/>
        <end position="178"/>
    </location>
</feature>
<dbReference type="Pfam" id="PF01297">
    <property type="entry name" value="ZnuA"/>
    <property type="match status" value="1"/>
</dbReference>
<keyword evidence="5" id="KW-1185">Reference proteome</keyword>
<dbReference type="PROSITE" id="PS51257">
    <property type="entry name" value="PROKAR_LIPOPROTEIN"/>
    <property type="match status" value="1"/>
</dbReference>
<name>A0A544TBB7_9BACI</name>
<keyword evidence="1" id="KW-0175">Coiled coil</keyword>
<dbReference type="EMBL" id="VDGG01000019">
    <property type="protein sequence ID" value="TQR14678.1"/>
    <property type="molecule type" value="Genomic_DNA"/>
</dbReference>
<dbReference type="InterPro" id="IPR006127">
    <property type="entry name" value="ZnuA-like"/>
</dbReference>
<dbReference type="InterPro" id="IPR050492">
    <property type="entry name" value="Bact_metal-bind_prot9"/>
</dbReference>
<protein>
    <submittedName>
        <fullName evidence="4">Adhesin</fullName>
    </submittedName>
</protein>
<comment type="caution">
    <text evidence="4">The sequence shown here is derived from an EMBL/GenBank/DDBJ whole genome shotgun (WGS) entry which is preliminary data.</text>
</comment>
<keyword evidence="3" id="KW-0732">Signal</keyword>